<comment type="cofactor">
    <cofactor evidence="1">
        <name>FMN</name>
        <dbReference type="ChEBI" id="CHEBI:58210"/>
    </cofactor>
</comment>
<dbReference type="AlphaFoldDB" id="A0A1M5Y413"/>
<protein>
    <submittedName>
        <fullName evidence="12">2,4-dienoyl-CoA reductase</fullName>
    </submittedName>
</protein>
<dbReference type="OrthoDB" id="9772736at2"/>
<proteinExistence type="inferred from homology"/>
<dbReference type="RefSeq" id="WP_073078810.1">
    <property type="nucleotide sequence ID" value="NZ_FQXV01000007.1"/>
</dbReference>
<dbReference type="Pfam" id="PF00724">
    <property type="entry name" value="Oxidored_FMN"/>
    <property type="match status" value="1"/>
</dbReference>
<dbReference type="CDD" id="cd02803">
    <property type="entry name" value="OYE_like_FMN_family"/>
    <property type="match status" value="1"/>
</dbReference>
<name>A0A1M5Y413_9FIRM</name>
<dbReference type="Proteomes" id="UP000183995">
    <property type="component" value="Unassembled WGS sequence"/>
</dbReference>
<dbReference type="EMBL" id="FQXV01000007">
    <property type="protein sequence ID" value="SHI06538.1"/>
    <property type="molecule type" value="Genomic_DNA"/>
</dbReference>
<evidence type="ECO:0000256" key="2">
    <source>
        <dbReference type="ARBA" id="ARBA00001966"/>
    </source>
</evidence>
<dbReference type="STRING" id="1123282.SAMN02745823_02188"/>
<evidence type="ECO:0000313" key="12">
    <source>
        <dbReference type="EMBL" id="SHI06538.1"/>
    </source>
</evidence>
<dbReference type="InterPro" id="IPR023753">
    <property type="entry name" value="FAD/NAD-binding_dom"/>
</dbReference>
<dbReference type="SUPFAM" id="SSF51395">
    <property type="entry name" value="FMN-linked oxidoreductases"/>
    <property type="match status" value="1"/>
</dbReference>
<reference evidence="12 13" key="1">
    <citation type="submission" date="2016-11" db="EMBL/GenBank/DDBJ databases">
        <authorList>
            <person name="Jaros S."/>
            <person name="Januszkiewicz K."/>
            <person name="Wedrychowicz H."/>
        </authorList>
    </citation>
    <scope>NUCLEOTIDE SEQUENCE [LARGE SCALE GENOMIC DNA]</scope>
    <source>
        <strain evidence="12 13">DSM 10068</strain>
    </source>
</reference>
<evidence type="ECO:0000256" key="5">
    <source>
        <dbReference type="ARBA" id="ARBA00022643"/>
    </source>
</evidence>
<evidence type="ECO:0000256" key="1">
    <source>
        <dbReference type="ARBA" id="ARBA00001917"/>
    </source>
</evidence>
<gene>
    <name evidence="12" type="ORF">SAMN02745823_02188</name>
</gene>
<keyword evidence="7" id="KW-0560">Oxidoreductase</keyword>
<keyword evidence="6" id="KW-0479">Metal-binding</keyword>
<dbReference type="InterPro" id="IPR051793">
    <property type="entry name" value="NADH:flavin_oxidoreductase"/>
</dbReference>
<dbReference type="Gene3D" id="3.20.20.70">
    <property type="entry name" value="Aldolase class I"/>
    <property type="match status" value="1"/>
</dbReference>
<dbReference type="SUPFAM" id="SSF51905">
    <property type="entry name" value="FAD/NAD(P)-binding domain"/>
    <property type="match status" value="1"/>
</dbReference>
<evidence type="ECO:0000256" key="7">
    <source>
        <dbReference type="ARBA" id="ARBA00023002"/>
    </source>
</evidence>
<evidence type="ECO:0000256" key="8">
    <source>
        <dbReference type="ARBA" id="ARBA00023004"/>
    </source>
</evidence>
<accession>A0A1M5Y413</accession>
<evidence type="ECO:0000256" key="6">
    <source>
        <dbReference type="ARBA" id="ARBA00022723"/>
    </source>
</evidence>
<dbReference type="GO" id="GO:0016491">
    <property type="term" value="F:oxidoreductase activity"/>
    <property type="evidence" value="ECO:0007669"/>
    <property type="project" value="UniProtKB-KW"/>
</dbReference>
<keyword evidence="5" id="KW-0288">FMN</keyword>
<keyword evidence="4" id="KW-0285">Flavoprotein</keyword>
<dbReference type="Gene3D" id="3.50.50.60">
    <property type="entry name" value="FAD/NAD(P)-binding domain"/>
    <property type="match status" value="1"/>
</dbReference>
<evidence type="ECO:0000259" key="10">
    <source>
        <dbReference type="Pfam" id="PF00724"/>
    </source>
</evidence>
<dbReference type="InterPro" id="IPR001155">
    <property type="entry name" value="OxRdtase_FMN_N"/>
</dbReference>
<dbReference type="GO" id="GO:0046872">
    <property type="term" value="F:metal ion binding"/>
    <property type="evidence" value="ECO:0007669"/>
    <property type="project" value="UniProtKB-KW"/>
</dbReference>
<feature type="domain" description="NADH:flavin oxidoreductase/NADH oxidase N-terminal" evidence="10">
    <location>
        <begin position="8"/>
        <end position="355"/>
    </location>
</feature>
<keyword evidence="8" id="KW-0408">Iron</keyword>
<comment type="cofactor">
    <cofactor evidence="2">
        <name>[4Fe-4S] cluster</name>
        <dbReference type="ChEBI" id="CHEBI:49883"/>
    </cofactor>
</comment>
<dbReference type="Pfam" id="PF07992">
    <property type="entry name" value="Pyr_redox_2"/>
    <property type="match status" value="1"/>
</dbReference>
<keyword evidence="13" id="KW-1185">Reference proteome</keyword>
<sequence>MASNYTHLFSPIKVRGVDFKNRIILAPPSPNLASPDGLVTHQFVDWFRMFARGGASILYVGNSSIDITECKDEECQLDLSSDHSVLPLSWYAEMAQEFDCHASLEVNHNGKDTTFEAVGHVPFSSSPIPGDSERMRAAMAGREPYIPIEMDQKKIDETVMKYAMACKRMQRAGMDVALLHGGHGNLISQFTSPHYNKRTDKYGGSLENRARFAIEVVEKTRELCGENFVIDYRISADEIIEDGMHFEETLKLMKILKDHGVDMFNVSAGLHSEGLMKYMRYWLQGSTMKRGFNVHWTQKIKDHFQGDIRLTAVGSITSVDLAEEYLSNGWVDFVAMCRPLMADPDMPKKAAANRREDIRPCLRCNACAMRLGGPKVINCAVNPISGMTSYLRDGEVPVAKVKKKVAVVGAGPAGLTAMHTLIERGHDVTVYEKSDRIAGCLNGAAAPRIKFDLKDYLKWTNVQAQKAIKAGKAKVLLNTEATKELLDIEGYDAVIIAVGAEPLVPRSIPGITRPNVMWASDALTKYRPKVGRKIVIVGAGDIGMEAAHDFTEDGKEVVGLIDMMPKPQFLFSEMPGLLDEKGIQVQYSTSLVEVTDKGIVAKDQDGRTFEIEADTVLLAMGMRINHDLVGQLRHCAPETECYIVGDAKKIGGNISAAVNGAFQAALHI</sequence>
<dbReference type="PRINTS" id="PR00469">
    <property type="entry name" value="PNDRDTASEII"/>
</dbReference>
<dbReference type="PRINTS" id="PR00368">
    <property type="entry name" value="FADPNR"/>
</dbReference>
<evidence type="ECO:0000259" key="11">
    <source>
        <dbReference type="Pfam" id="PF07992"/>
    </source>
</evidence>
<dbReference type="Gene3D" id="3.40.50.720">
    <property type="entry name" value="NAD(P)-binding Rossmann-like Domain"/>
    <property type="match status" value="1"/>
</dbReference>
<evidence type="ECO:0000256" key="9">
    <source>
        <dbReference type="ARBA" id="ARBA00023014"/>
    </source>
</evidence>
<evidence type="ECO:0000256" key="3">
    <source>
        <dbReference type="ARBA" id="ARBA00011048"/>
    </source>
</evidence>
<evidence type="ECO:0000313" key="13">
    <source>
        <dbReference type="Proteomes" id="UP000183995"/>
    </source>
</evidence>
<organism evidence="12 13">
    <name type="scientific">Sporobacter termitidis DSM 10068</name>
    <dbReference type="NCBI Taxonomy" id="1123282"/>
    <lineage>
        <taxon>Bacteria</taxon>
        <taxon>Bacillati</taxon>
        <taxon>Bacillota</taxon>
        <taxon>Clostridia</taxon>
        <taxon>Eubacteriales</taxon>
        <taxon>Oscillospiraceae</taxon>
        <taxon>Sporobacter</taxon>
    </lineage>
</organism>
<dbReference type="GO" id="GO:0010181">
    <property type="term" value="F:FMN binding"/>
    <property type="evidence" value="ECO:0007669"/>
    <property type="project" value="InterPro"/>
</dbReference>
<feature type="domain" description="FAD/NAD(P)-binding" evidence="11">
    <location>
        <begin position="403"/>
        <end position="630"/>
    </location>
</feature>
<dbReference type="PANTHER" id="PTHR42917">
    <property type="entry name" value="2,4-DIENOYL-COA REDUCTASE"/>
    <property type="match status" value="1"/>
</dbReference>
<dbReference type="InterPro" id="IPR036188">
    <property type="entry name" value="FAD/NAD-bd_sf"/>
</dbReference>
<evidence type="ECO:0000256" key="4">
    <source>
        <dbReference type="ARBA" id="ARBA00022630"/>
    </source>
</evidence>
<keyword evidence="9" id="KW-0411">Iron-sulfur</keyword>
<dbReference type="PANTHER" id="PTHR42917:SF2">
    <property type="entry name" value="2,4-DIENOYL-COA REDUCTASE [(2E)-ENOYL-COA-PRODUCING]"/>
    <property type="match status" value="1"/>
</dbReference>
<dbReference type="InterPro" id="IPR013785">
    <property type="entry name" value="Aldolase_TIM"/>
</dbReference>
<comment type="similarity">
    <text evidence="3">In the N-terminal section; belongs to the NADH:flavin oxidoreductase/NADH oxidase family.</text>
</comment>
<dbReference type="GO" id="GO:0051536">
    <property type="term" value="F:iron-sulfur cluster binding"/>
    <property type="evidence" value="ECO:0007669"/>
    <property type="project" value="UniProtKB-KW"/>
</dbReference>